<evidence type="ECO:0000256" key="3">
    <source>
        <dbReference type="RuleBase" id="RU000682"/>
    </source>
</evidence>
<feature type="DNA-binding region" description="Homeobox" evidence="2">
    <location>
        <begin position="4"/>
        <end position="64"/>
    </location>
</feature>
<protein>
    <submittedName>
        <fullName evidence="6">Homeobox protein SEBOX-like</fullName>
    </submittedName>
</protein>
<accession>A0ABM0MUV9</accession>
<keyword evidence="2 3" id="KW-0539">Nucleus</keyword>
<keyword evidence="5" id="KW-1185">Reference proteome</keyword>
<comment type="subcellular location">
    <subcellularLocation>
        <location evidence="1 2 3">Nucleus</location>
    </subcellularLocation>
</comment>
<gene>
    <name evidence="6" type="primary">LOC102810335</name>
</gene>
<evidence type="ECO:0000256" key="2">
    <source>
        <dbReference type="PROSITE-ProRule" id="PRU00108"/>
    </source>
</evidence>
<evidence type="ECO:0000259" key="4">
    <source>
        <dbReference type="PROSITE" id="PS50071"/>
    </source>
</evidence>
<name>A0ABM0MUV9_SACKO</name>
<keyword evidence="2 3" id="KW-0238">DNA-binding</keyword>
<evidence type="ECO:0000313" key="6">
    <source>
        <dbReference type="RefSeq" id="XP_006823800.1"/>
    </source>
</evidence>
<dbReference type="Proteomes" id="UP000694865">
    <property type="component" value="Unplaced"/>
</dbReference>
<sequence>MATKARACTSFTKQQVAIMQEIFNTVTQYPDPIARERIANVTELPENAVVRWFQNRRQSLRSKSATLPSNMTLQNLPDLPTSQALPLIDSIYDRSCVMDDLCKQSSKDYAPSTAPSGETYKYTRNTSNLPTSCYPVPFPNYEYPWLQCHTASRLWSEMTSSSYFNDATSCQRFSRFPAAPSVASRSRLRRFNAHSNTTDKPDLSHLKTNDILYHSDFIDWRDSQLSSTKTQTVYRMPSSVLFTVNLRPPNIIAAYPAFHMFMRNAHVKAQEYL</sequence>
<dbReference type="RefSeq" id="XP_006823800.1">
    <property type="nucleotide sequence ID" value="XM_006823737.1"/>
</dbReference>
<dbReference type="GeneID" id="102810335"/>
<proteinExistence type="predicted"/>
<dbReference type="PANTHER" id="PTHR24329:SF543">
    <property type="entry name" value="FI01017P-RELATED"/>
    <property type="match status" value="1"/>
</dbReference>
<dbReference type="InterPro" id="IPR050649">
    <property type="entry name" value="Paired_Homeobox_TFs"/>
</dbReference>
<dbReference type="CDD" id="cd00086">
    <property type="entry name" value="homeodomain"/>
    <property type="match status" value="1"/>
</dbReference>
<dbReference type="InterPro" id="IPR009057">
    <property type="entry name" value="Homeodomain-like_sf"/>
</dbReference>
<dbReference type="Pfam" id="PF00046">
    <property type="entry name" value="Homeodomain"/>
    <property type="match status" value="1"/>
</dbReference>
<dbReference type="SUPFAM" id="SSF46689">
    <property type="entry name" value="Homeodomain-like"/>
    <property type="match status" value="1"/>
</dbReference>
<evidence type="ECO:0000256" key="1">
    <source>
        <dbReference type="ARBA" id="ARBA00004123"/>
    </source>
</evidence>
<keyword evidence="2 3" id="KW-0371">Homeobox</keyword>
<dbReference type="PROSITE" id="PS50071">
    <property type="entry name" value="HOMEOBOX_2"/>
    <property type="match status" value="1"/>
</dbReference>
<reference evidence="6" key="1">
    <citation type="submission" date="2025-08" db="UniProtKB">
        <authorList>
            <consortium name="RefSeq"/>
        </authorList>
    </citation>
    <scope>IDENTIFICATION</scope>
    <source>
        <tissue evidence="6">Testes</tissue>
    </source>
</reference>
<dbReference type="SMART" id="SM00389">
    <property type="entry name" value="HOX"/>
    <property type="match status" value="1"/>
</dbReference>
<dbReference type="Gene3D" id="1.10.10.60">
    <property type="entry name" value="Homeodomain-like"/>
    <property type="match status" value="1"/>
</dbReference>
<dbReference type="InterPro" id="IPR001356">
    <property type="entry name" value="HD"/>
</dbReference>
<dbReference type="PANTHER" id="PTHR24329">
    <property type="entry name" value="HOMEOBOX PROTEIN ARISTALESS"/>
    <property type="match status" value="1"/>
</dbReference>
<evidence type="ECO:0000313" key="5">
    <source>
        <dbReference type="Proteomes" id="UP000694865"/>
    </source>
</evidence>
<feature type="domain" description="Homeobox" evidence="4">
    <location>
        <begin position="2"/>
        <end position="63"/>
    </location>
</feature>
<organism evidence="5 6">
    <name type="scientific">Saccoglossus kowalevskii</name>
    <name type="common">Acorn worm</name>
    <dbReference type="NCBI Taxonomy" id="10224"/>
    <lineage>
        <taxon>Eukaryota</taxon>
        <taxon>Metazoa</taxon>
        <taxon>Hemichordata</taxon>
        <taxon>Enteropneusta</taxon>
        <taxon>Harrimaniidae</taxon>
        <taxon>Saccoglossus</taxon>
    </lineage>
</organism>